<gene>
    <name evidence="6" type="ORF">GF339_01920</name>
</gene>
<dbReference type="PROSITE" id="PS51272">
    <property type="entry name" value="SLH"/>
    <property type="match status" value="2"/>
</dbReference>
<evidence type="ECO:0000313" key="7">
    <source>
        <dbReference type="Proteomes" id="UP000649604"/>
    </source>
</evidence>
<dbReference type="PANTHER" id="PTHR45586:SF1">
    <property type="entry name" value="LIPOPOLYSACCHARIDE ASSEMBLY PROTEIN B"/>
    <property type="match status" value="1"/>
</dbReference>
<feature type="repeat" description="TPR" evidence="3">
    <location>
        <begin position="56"/>
        <end position="89"/>
    </location>
</feature>
<keyword evidence="2 3" id="KW-0802">TPR repeat</keyword>
<proteinExistence type="predicted"/>
<dbReference type="InterPro" id="IPR011990">
    <property type="entry name" value="TPR-like_helical_dom_sf"/>
</dbReference>
<dbReference type="SUPFAM" id="SSF48452">
    <property type="entry name" value="TPR-like"/>
    <property type="match status" value="1"/>
</dbReference>
<dbReference type="PROSITE" id="PS50293">
    <property type="entry name" value="TPR_REGION"/>
    <property type="match status" value="1"/>
</dbReference>
<feature type="compositionally biased region" description="Basic and acidic residues" evidence="4">
    <location>
        <begin position="44"/>
        <end position="53"/>
    </location>
</feature>
<feature type="repeat" description="TPR" evidence="3">
    <location>
        <begin position="172"/>
        <end position="205"/>
    </location>
</feature>
<dbReference type="EMBL" id="WJJP01000054">
    <property type="protein sequence ID" value="MBD3323308.1"/>
    <property type="molecule type" value="Genomic_DNA"/>
</dbReference>
<feature type="domain" description="SLH" evidence="5">
    <location>
        <begin position="328"/>
        <end position="391"/>
    </location>
</feature>
<evidence type="ECO:0000256" key="1">
    <source>
        <dbReference type="ARBA" id="ARBA00022737"/>
    </source>
</evidence>
<dbReference type="InterPro" id="IPR019734">
    <property type="entry name" value="TPR_rpt"/>
</dbReference>
<dbReference type="Gene3D" id="1.25.40.10">
    <property type="entry name" value="Tetratricopeptide repeat domain"/>
    <property type="match status" value="2"/>
</dbReference>
<reference evidence="6" key="1">
    <citation type="submission" date="2019-11" db="EMBL/GenBank/DDBJ databases">
        <title>Microbial mats filling the niche in hypersaline microbial mats.</title>
        <authorList>
            <person name="Wong H.L."/>
            <person name="Macleod F.I."/>
            <person name="White R.A. III"/>
            <person name="Burns B.P."/>
        </authorList>
    </citation>
    <scope>NUCLEOTIDE SEQUENCE</scope>
    <source>
        <strain evidence="6">Rbin_158</strain>
    </source>
</reference>
<dbReference type="Pfam" id="PF13424">
    <property type="entry name" value="TPR_12"/>
    <property type="match status" value="1"/>
</dbReference>
<keyword evidence="1" id="KW-0677">Repeat</keyword>
<sequence length="449" mass="50672">MRDQRRHYGQMVLLIVWIAMMSGCVPPRQTPGHRPQQPSPEIDQQQRREARERSTAEWAYKQGLLYLDQGNLAEAIRHFQLAIERDATHLRAYLSLGDVYSMQGEYLVAESYYNNVLKYDPRSIPAYTALGAMYQKMGNYREALSFYQKILEIDPGNQLAQDEIANITEELFHAHYEQGMAYQAAGQLDQALIEFQKAHSLYSGDIEFTVEIGNLFLQQGDYMMADGYFQQALSQDPLYVPALLGAGKVQLALDHYTQAQEYFQQSAELQPGNPEAAQFLEETQSEQISTALPPQYTQIPNAAQATRGDLAALLIVELRLENRLQSASRLAIISDITTHWAKPYIIKAVQLGAMQMFPDRSFLPDEPVRKGELAFILDNLFRQLDMPLPAAGAVSFTDVHPDNMYHDAVLRVYAAGLMNANTDTTFGFNESLSGQEVLNIINRVKSMIG</sequence>
<dbReference type="Proteomes" id="UP000649604">
    <property type="component" value="Unassembled WGS sequence"/>
</dbReference>
<dbReference type="Pfam" id="PF14559">
    <property type="entry name" value="TPR_19"/>
    <property type="match status" value="1"/>
</dbReference>
<feature type="repeat" description="TPR" evidence="3">
    <location>
        <begin position="240"/>
        <end position="273"/>
    </location>
</feature>
<dbReference type="Pfam" id="PF00395">
    <property type="entry name" value="SLH"/>
    <property type="match status" value="2"/>
</dbReference>
<dbReference type="InterPro" id="IPR051012">
    <property type="entry name" value="CellSynth/LPSAsmb/PSIAsmb"/>
</dbReference>
<dbReference type="Pfam" id="PF13174">
    <property type="entry name" value="TPR_6"/>
    <property type="match status" value="1"/>
</dbReference>
<comment type="caution">
    <text evidence="6">The sequence shown here is derived from an EMBL/GenBank/DDBJ whole genome shotgun (WGS) entry which is preliminary data.</text>
</comment>
<dbReference type="SMART" id="SM00028">
    <property type="entry name" value="TPR"/>
    <property type="match status" value="6"/>
</dbReference>
<feature type="repeat" description="TPR" evidence="3">
    <location>
        <begin position="90"/>
        <end position="123"/>
    </location>
</feature>
<accession>A0A9D5Q4I6</accession>
<organism evidence="6 7">
    <name type="scientific">candidate division KSB3 bacterium</name>
    <dbReference type="NCBI Taxonomy" id="2044937"/>
    <lineage>
        <taxon>Bacteria</taxon>
        <taxon>candidate division KSB3</taxon>
    </lineage>
</organism>
<feature type="repeat" description="TPR" evidence="3">
    <location>
        <begin position="124"/>
        <end position="157"/>
    </location>
</feature>
<evidence type="ECO:0000256" key="2">
    <source>
        <dbReference type="ARBA" id="ARBA00022803"/>
    </source>
</evidence>
<name>A0A9D5Q4I6_9BACT</name>
<evidence type="ECO:0000259" key="5">
    <source>
        <dbReference type="PROSITE" id="PS51272"/>
    </source>
</evidence>
<evidence type="ECO:0000256" key="4">
    <source>
        <dbReference type="SAM" id="MobiDB-lite"/>
    </source>
</evidence>
<evidence type="ECO:0000256" key="3">
    <source>
        <dbReference type="PROSITE-ProRule" id="PRU00339"/>
    </source>
</evidence>
<feature type="domain" description="SLH" evidence="5">
    <location>
        <begin position="392"/>
        <end position="449"/>
    </location>
</feature>
<dbReference type="AlphaFoldDB" id="A0A9D5Q4I6"/>
<dbReference type="InterPro" id="IPR001119">
    <property type="entry name" value="SLH_dom"/>
</dbReference>
<dbReference type="Pfam" id="PF00515">
    <property type="entry name" value="TPR_1"/>
    <property type="match status" value="1"/>
</dbReference>
<protein>
    <submittedName>
        <fullName evidence="6">Tetratricopeptide repeat protein</fullName>
    </submittedName>
</protein>
<dbReference type="PROSITE" id="PS51257">
    <property type="entry name" value="PROKAR_LIPOPROTEIN"/>
    <property type="match status" value="1"/>
</dbReference>
<dbReference type="PANTHER" id="PTHR45586">
    <property type="entry name" value="TPR REPEAT-CONTAINING PROTEIN PA4667"/>
    <property type="match status" value="1"/>
</dbReference>
<feature type="repeat" description="TPR" evidence="3">
    <location>
        <begin position="206"/>
        <end position="239"/>
    </location>
</feature>
<feature type="region of interest" description="Disordered" evidence="4">
    <location>
        <begin position="27"/>
        <end position="53"/>
    </location>
</feature>
<evidence type="ECO:0000313" key="6">
    <source>
        <dbReference type="EMBL" id="MBD3323308.1"/>
    </source>
</evidence>
<dbReference type="PROSITE" id="PS50005">
    <property type="entry name" value="TPR"/>
    <property type="match status" value="6"/>
</dbReference>